<dbReference type="EMBL" id="JAELUR010000038">
    <property type="protein sequence ID" value="KAG7403537.1"/>
    <property type="molecule type" value="Genomic_DNA"/>
</dbReference>
<evidence type="ECO:0008006" key="3">
    <source>
        <dbReference type="Google" id="ProtNLM"/>
    </source>
</evidence>
<sequence>MTNEHGFDLEKYRKWLSELLDTGIYSDLQLSSRGKTYNTHRVIVCYQSSVIKGKIVPILIPTASGSSSQNPVTPGYKFNF</sequence>
<proteinExistence type="predicted"/>
<reference evidence="1" key="1">
    <citation type="submission" date="2021-04" db="EMBL/GenBank/DDBJ databases">
        <title>First draft genome resource for Brassicaceae pathogens Fusarium oxysporum f. sp. raphani and Fusarium oxysporum f. sp. rapae.</title>
        <authorList>
            <person name="Asai S."/>
        </authorList>
    </citation>
    <scope>NUCLEOTIDE SEQUENCE</scope>
    <source>
        <strain evidence="1">Tf1262</strain>
    </source>
</reference>
<protein>
    <recommendedName>
        <fullName evidence="3">BTB domain-containing protein</fullName>
    </recommendedName>
</protein>
<evidence type="ECO:0000313" key="1">
    <source>
        <dbReference type="EMBL" id="KAG7403537.1"/>
    </source>
</evidence>
<dbReference type="AlphaFoldDB" id="A0A8J5TXQ9"/>
<evidence type="ECO:0000313" key="2">
    <source>
        <dbReference type="Proteomes" id="UP000693942"/>
    </source>
</evidence>
<comment type="caution">
    <text evidence="1">The sequence shown here is derived from an EMBL/GenBank/DDBJ whole genome shotgun (WGS) entry which is preliminary data.</text>
</comment>
<dbReference type="Proteomes" id="UP000693942">
    <property type="component" value="Unassembled WGS sequence"/>
</dbReference>
<gene>
    <name evidence="1" type="ORF">Forpi1262_v018747</name>
</gene>
<accession>A0A8J5TXQ9</accession>
<name>A0A8J5TXQ9_FUSOX</name>
<organism evidence="1 2">
    <name type="scientific">Fusarium oxysporum f. sp. raphani</name>
    <dbReference type="NCBI Taxonomy" id="96318"/>
    <lineage>
        <taxon>Eukaryota</taxon>
        <taxon>Fungi</taxon>
        <taxon>Dikarya</taxon>
        <taxon>Ascomycota</taxon>
        <taxon>Pezizomycotina</taxon>
        <taxon>Sordariomycetes</taxon>
        <taxon>Hypocreomycetidae</taxon>
        <taxon>Hypocreales</taxon>
        <taxon>Nectriaceae</taxon>
        <taxon>Fusarium</taxon>
        <taxon>Fusarium oxysporum species complex</taxon>
    </lineage>
</organism>